<name>A0A1T3NNJ7_9ACTN</name>
<feature type="region of interest" description="Disordered" evidence="1">
    <location>
        <begin position="1"/>
        <end position="34"/>
    </location>
</feature>
<gene>
    <name evidence="3" type="ORF">B4N89_40275</name>
</gene>
<evidence type="ECO:0000313" key="3">
    <source>
        <dbReference type="EMBL" id="OPC78394.1"/>
    </source>
</evidence>
<dbReference type="InterPro" id="IPR023210">
    <property type="entry name" value="NADP_OxRdtase_dom"/>
</dbReference>
<comment type="caution">
    <text evidence="3">The sequence shown here is derived from an EMBL/GenBank/DDBJ whole genome shotgun (WGS) entry which is preliminary data.</text>
</comment>
<evidence type="ECO:0000256" key="1">
    <source>
        <dbReference type="SAM" id="MobiDB-lite"/>
    </source>
</evidence>
<feature type="domain" description="NADP-dependent oxidoreductase" evidence="2">
    <location>
        <begin position="40"/>
        <end position="111"/>
    </location>
</feature>
<evidence type="ECO:0000259" key="2">
    <source>
        <dbReference type="Pfam" id="PF00248"/>
    </source>
</evidence>
<dbReference type="STRING" id="159449.B4N89_40275"/>
<protein>
    <recommendedName>
        <fullName evidence="2">NADP-dependent oxidoreductase domain-containing protein</fullName>
    </recommendedName>
</protein>
<dbReference type="EMBL" id="MWQN01000003">
    <property type="protein sequence ID" value="OPC78394.1"/>
    <property type="molecule type" value="Genomic_DNA"/>
</dbReference>
<dbReference type="AlphaFoldDB" id="A0A1T3NNJ7"/>
<accession>A0A1T3NNJ7</accession>
<organism evidence="3 4">
    <name type="scientific">Embleya scabrispora</name>
    <dbReference type="NCBI Taxonomy" id="159449"/>
    <lineage>
        <taxon>Bacteria</taxon>
        <taxon>Bacillati</taxon>
        <taxon>Actinomycetota</taxon>
        <taxon>Actinomycetes</taxon>
        <taxon>Kitasatosporales</taxon>
        <taxon>Streptomycetaceae</taxon>
        <taxon>Embleya</taxon>
    </lineage>
</organism>
<keyword evidence="4" id="KW-1185">Reference proteome</keyword>
<proteinExistence type="predicted"/>
<feature type="compositionally biased region" description="Polar residues" evidence="1">
    <location>
        <begin position="9"/>
        <end position="21"/>
    </location>
</feature>
<dbReference type="SUPFAM" id="SSF51430">
    <property type="entry name" value="NAD(P)-linked oxidoreductase"/>
    <property type="match status" value="1"/>
</dbReference>
<reference evidence="3 4" key="1">
    <citation type="submission" date="2017-03" db="EMBL/GenBank/DDBJ databases">
        <title>Draft genome sequence of Streptomyces scabrisporus NF3, endophyte isolated from Amphipterygium adstringens.</title>
        <authorList>
            <person name="Vazquez M."/>
            <person name="Ceapa C.D."/>
            <person name="Rodriguez Luna D."/>
            <person name="Sanchez Esquivel S."/>
        </authorList>
    </citation>
    <scope>NUCLEOTIDE SEQUENCE [LARGE SCALE GENOMIC DNA]</scope>
    <source>
        <strain evidence="3 4">NF3</strain>
    </source>
</reference>
<dbReference type="OrthoDB" id="5180322at2"/>
<evidence type="ECO:0000313" key="4">
    <source>
        <dbReference type="Proteomes" id="UP000190037"/>
    </source>
</evidence>
<dbReference type="Proteomes" id="UP000190037">
    <property type="component" value="Unassembled WGS sequence"/>
</dbReference>
<dbReference type="Pfam" id="PF00248">
    <property type="entry name" value="Aldo_ket_red"/>
    <property type="match status" value="1"/>
</dbReference>
<dbReference type="Gene3D" id="3.20.20.100">
    <property type="entry name" value="NADP-dependent oxidoreductase domain"/>
    <property type="match status" value="1"/>
</dbReference>
<sequence length="132" mass="13580">MVHTAAEPSATTASGNASVSPDSRAVRTAGHFDHADSTIRAAKTALVEEFAAIAHEAGCSLPELVLAFDLAHPQVTSAILGPRTPDQLTSQLGACEVTSTSSTPARLDALVRPGADADPADSPYPQPVSRHE</sequence>
<feature type="region of interest" description="Disordered" evidence="1">
    <location>
        <begin position="112"/>
        <end position="132"/>
    </location>
</feature>
<dbReference type="InterPro" id="IPR036812">
    <property type="entry name" value="NAD(P)_OxRdtase_dom_sf"/>
</dbReference>